<dbReference type="AlphaFoldDB" id="A0A1W5CWW7"/>
<reference evidence="3" key="1">
    <citation type="submission" date="2017-03" db="EMBL/GenBank/DDBJ databases">
        <authorList>
            <person name="Sharma R."/>
            <person name="Thines M."/>
        </authorList>
    </citation>
    <scope>NUCLEOTIDE SEQUENCE [LARGE SCALE GENOMIC DNA]</scope>
</reference>
<organism evidence="2 3">
    <name type="scientific">Lasallia pustulata</name>
    <dbReference type="NCBI Taxonomy" id="136370"/>
    <lineage>
        <taxon>Eukaryota</taxon>
        <taxon>Fungi</taxon>
        <taxon>Dikarya</taxon>
        <taxon>Ascomycota</taxon>
        <taxon>Pezizomycotina</taxon>
        <taxon>Lecanoromycetes</taxon>
        <taxon>OSLEUM clade</taxon>
        <taxon>Umbilicariomycetidae</taxon>
        <taxon>Umbilicariales</taxon>
        <taxon>Umbilicariaceae</taxon>
        <taxon>Lasallia</taxon>
    </lineage>
</organism>
<keyword evidence="3" id="KW-1185">Reference proteome</keyword>
<evidence type="ECO:0000313" key="3">
    <source>
        <dbReference type="Proteomes" id="UP000192927"/>
    </source>
</evidence>
<sequence length="102" mass="11894">MADPPGAENDGPAQRSEEELTNSIKEAMTAYNEHNFRDYDLWELFTDDFKGWTLQDFRTAIQWHVCHLRIQLKTRGVFVQKFGRVMAAETLFIASKEEEEVP</sequence>
<dbReference type="Proteomes" id="UP000192927">
    <property type="component" value="Unassembled WGS sequence"/>
</dbReference>
<evidence type="ECO:0000256" key="1">
    <source>
        <dbReference type="SAM" id="MobiDB-lite"/>
    </source>
</evidence>
<name>A0A1W5CWW7_9LECA</name>
<dbReference type="EMBL" id="FWEW01000680">
    <property type="protein sequence ID" value="SLM35367.1"/>
    <property type="molecule type" value="Genomic_DNA"/>
</dbReference>
<proteinExistence type="predicted"/>
<accession>A0A1W5CWW7</accession>
<protein>
    <submittedName>
        <fullName evidence="2">Uncharacterized protein</fullName>
    </submittedName>
</protein>
<evidence type="ECO:0000313" key="2">
    <source>
        <dbReference type="EMBL" id="SLM35367.1"/>
    </source>
</evidence>
<feature type="region of interest" description="Disordered" evidence="1">
    <location>
        <begin position="1"/>
        <end position="20"/>
    </location>
</feature>